<evidence type="ECO:0000313" key="2">
    <source>
        <dbReference type="EMBL" id="MBK0331684.1"/>
    </source>
</evidence>
<dbReference type="Proteomes" id="UP000612352">
    <property type="component" value="Unassembled WGS sequence"/>
</dbReference>
<keyword evidence="3" id="KW-1185">Reference proteome</keyword>
<dbReference type="Gene3D" id="3.30.1330.40">
    <property type="entry name" value="RutC-like"/>
    <property type="match status" value="1"/>
</dbReference>
<comment type="similarity">
    <text evidence="1">Belongs to the RutC family.</text>
</comment>
<reference evidence="2 3" key="1">
    <citation type="submission" date="2020-12" db="EMBL/GenBank/DDBJ databases">
        <title>Brachybacterium sp. MASK1Z-5, whole genome shotgun sequence.</title>
        <authorList>
            <person name="Tuo L."/>
        </authorList>
    </citation>
    <scope>NUCLEOTIDE SEQUENCE [LARGE SCALE GENOMIC DNA]</scope>
    <source>
        <strain evidence="2 3">MASK1Z-5</strain>
    </source>
</reference>
<sequence>MTQAISTDQAPSAIGPYSQAVRHGDTIFVSGQIPLDPATGAIVEGGIREQTRRALTNAGAILEAAGSGLEKALQVTVLLDSIDDFAAVNEEYGTFFTEPYPSRMAYAVAALPKGALIEVTVVAAA</sequence>
<dbReference type="SUPFAM" id="SSF55298">
    <property type="entry name" value="YjgF-like"/>
    <property type="match status" value="1"/>
</dbReference>
<dbReference type="CDD" id="cd00448">
    <property type="entry name" value="YjgF_YER057c_UK114_family"/>
    <property type="match status" value="1"/>
</dbReference>
<evidence type="ECO:0000313" key="3">
    <source>
        <dbReference type="Proteomes" id="UP000612352"/>
    </source>
</evidence>
<dbReference type="InterPro" id="IPR006056">
    <property type="entry name" value="RidA"/>
</dbReference>
<proteinExistence type="inferred from homology"/>
<dbReference type="Pfam" id="PF01042">
    <property type="entry name" value="Ribonuc_L-PSP"/>
    <property type="match status" value="1"/>
</dbReference>
<dbReference type="PANTHER" id="PTHR11803:SF39">
    <property type="entry name" value="2-IMINOBUTANOATE_2-IMINOPROPANOATE DEAMINASE"/>
    <property type="match status" value="1"/>
</dbReference>
<comment type="caution">
    <text evidence="2">The sequence shown here is derived from an EMBL/GenBank/DDBJ whole genome shotgun (WGS) entry which is preliminary data.</text>
</comment>
<dbReference type="RefSeq" id="WP_200502301.1">
    <property type="nucleotide sequence ID" value="NZ_JAEDAJ010000004.1"/>
</dbReference>
<dbReference type="EMBL" id="JAEDAJ010000004">
    <property type="protein sequence ID" value="MBK0331684.1"/>
    <property type="molecule type" value="Genomic_DNA"/>
</dbReference>
<dbReference type="InterPro" id="IPR006175">
    <property type="entry name" value="YjgF/YER057c/UK114"/>
</dbReference>
<protein>
    <submittedName>
        <fullName evidence="2">RidA family protein</fullName>
    </submittedName>
</protein>
<dbReference type="InterPro" id="IPR035959">
    <property type="entry name" value="RutC-like_sf"/>
</dbReference>
<dbReference type="PANTHER" id="PTHR11803">
    <property type="entry name" value="2-IMINOBUTANOATE/2-IMINOPROPANOATE DEAMINASE RIDA"/>
    <property type="match status" value="1"/>
</dbReference>
<evidence type="ECO:0000256" key="1">
    <source>
        <dbReference type="ARBA" id="ARBA00010552"/>
    </source>
</evidence>
<gene>
    <name evidence="2" type="ORF">I8D64_09740</name>
</gene>
<accession>A0ABS1BAI8</accession>
<organism evidence="2 3">
    <name type="scientific">Brachybacterium halotolerans</name>
    <dbReference type="NCBI Taxonomy" id="2795215"/>
    <lineage>
        <taxon>Bacteria</taxon>
        <taxon>Bacillati</taxon>
        <taxon>Actinomycetota</taxon>
        <taxon>Actinomycetes</taxon>
        <taxon>Micrococcales</taxon>
        <taxon>Dermabacteraceae</taxon>
        <taxon>Brachybacterium</taxon>
    </lineage>
</organism>
<name>A0ABS1BAI8_9MICO</name>
<dbReference type="NCBIfam" id="TIGR00004">
    <property type="entry name" value="Rid family detoxifying hydrolase"/>
    <property type="match status" value="1"/>
</dbReference>